<dbReference type="Pfam" id="PF02272">
    <property type="entry name" value="DHHA1"/>
    <property type="match status" value="1"/>
</dbReference>
<feature type="domain" description="DDH" evidence="1">
    <location>
        <begin position="17"/>
        <end position="154"/>
    </location>
</feature>
<dbReference type="PATRIC" id="fig|1629.5.peg.1535"/>
<organism evidence="3 4">
    <name type="scientific">Weissella viridescens</name>
    <name type="common">Lactobacillus viridescens</name>
    <dbReference type="NCBI Taxonomy" id="1629"/>
    <lineage>
        <taxon>Bacteria</taxon>
        <taxon>Bacillati</taxon>
        <taxon>Bacillota</taxon>
        <taxon>Bacilli</taxon>
        <taxon>Lactobacillales</taxon>
        <taxon>Lactobacillaceae</taxon>
        <taxon>Weissella</taxon>
    </lineage>
</organism>
<evidence type="ECO:0000259" key="2">
    <source>
        <dbReference type="Pfam" id="PF02272"/>
    </source>
</evidence>
<sequence>MTAQTQILAQIKAANTIIIHRHQRPDPDAVGSQMGLAEIIRTTYPDKRVYVVGKQVHSLEWMGDMDTIDDATYEDALVIVTDTANEPRVDDQRYEEGKTLIKIDHHPNDEPYGDYSWVDTSVSSSSELVFSFYKEFENELKLSDKGAACLYSGIVGDTGRFLYATDSRTMATVSDLMKFNFDWTKLNQMMDTISPEAAKVSGYVYEHMTLTDEGFNYIVLTNEILESFDLGDFGTAFIVPLMGKINAAKAWAVFEQQDEGFYRARLRSREIPINDIAKRHGGGGHPLASGAIAQNDAELEDIIYEMNQLLKEHNNG</sequence>
<proteinExistence type="predicted"/>
<dbReference type="SUPFAM" id="SSF64182">
    <property type="entry name" value="DHH phosphoesterases"/>
    <property type="match status" value="1"/>
</dbReference>
<dbReference type="InterPro" id="IPR051319">
    <property type="entry name" value="Oligoribo/pAp-PDE_c-di-AMP_PDE"/>
</dbReference>
<keyword evidence="4" id="KW-1185">Reference proteome</keyword>
<dbReference type="PANTHER" id="PTHR47618">
    <property type="entry name" value="BIFUNCTIONAL OLIGORIBONUCLEASE AND PAP PHOSPHATASE NRNA"/>
    <property type="match status" value="1"/>
</dbReference>
<dbReference type="InterPro" id="IPR003156">
    <property type="entry name" value="DHHA1_dom"/>
</dbReference>
<gene>
    <name evidence="3" type="ORF">IV50_GL001522</name>
</gene>
<name>A0A0R2GY76_WEIVI</name>
<evidence type="ECO:0000259" key="1">
    <source>
        <dbReference type="Pfam" id="PF01368"/>
    </source>
</evidence>
<comment type="caution">
    <text evidence="3">The sequence shown here is derived from an EMBL/GenBank/DDBJ whole genome shotgun (WGS) entry which is preliminary data.</text>
</comment>
<dbReference type="AlphaFoldDB" id="A0A0R2GY76"/>
<dbReference type="InterPro" id="IPR001667">
    <property type="entry name" value="DDH_dom"/>
</dbReference>
<dbReference type="Gene3D" id="3.90.1640.10">
    <property type="entry name" value="inorganic pyrophosphatase (n-terminal core)"/>
    <property type="match status" value="1"/>
</dbReference>
<dbReference type="Gene3D" id="3.10.310.30">
    <property type="match status" value="1"/>
</dbReference>
<evidence type="ECO:0000313" key="4">
    <source>
        <dbReference type="Proteomes" id="UP000051992"/>
    </source>
</evidence>
<dbReference type="Proteomes" id="UP000051992">
    <property type="component" value="Unassembled WGS sequence"/>
</dbReference>
<evidence type="ECO:0000313" key="3">
    <source>
        <dbReference type="EMBL" id="KRN45715.1"/>
    </source>
</evidence>
<dbReference type="GeneID" id="86899105"/>
<dbReference type="EMBL" id="JQBM01000007">
    <property type="protein sequence ID" value="KRN45715.1"/>
    <property type="molecule type" value="Genomic_DNA"/>
</dbReference>
<accession>A0A0R2GY76</accession>
<dbReference type="RefSeq" id="WP_057747220.1">
    <property type="nucleotide sequence ID" value="NZ_BJLU01000014.1"/>
</dbReference>
<dbReference type="PANTHER" id="PTHR47618:SF1">
    <property type="entry name" value="BIFUNCTIONAL OLIGORIBONUCLEASE AND PAP PHOSPHATASE NRNA"/>
    <property type="match status" value="1"/>
</dbReference>
<dbReference type="Pfam" id="PF01368">
    <property type="entry name" value="DHH"/>
    <property type="match status" value="1"/>
</dbReference>
<dbReference type="OrthoDB" id="9803668at2"/>
<dbReference type="InterPro" id="IPR038763">
    <property type="entry name" value="DHH_sf"/>
</dbReference>
<protein>
    <submittedName>
        <fullName evidence="3">Phosphoesterase</fullName>
    </submittedName>
</protein>
<dbReference type="GO" id="GO:0003676">
    <property type="term" value="F:nucleic acid binding"/>
    <property type="evidence" value="ECO:0007669"/>
    <property type="project" value="InterPro"/>
</dbReference>
<feature type="domain" description="DHHA1" evidence="2">
    <location>
        <begin position="242"/>
        <end position="312"/>
    </location>
</feature>
<reference evidence="3 4" key="1">
    <citation type="journal article" date="2015" name="Genome Announc.">
        <title>Expanding the biotechnology potential of lactobacilli through comparative genomics of 213 strains and associated genera.</title>
        <authorList>
            <person name="Sun Z."/>
            <person name="Harris H.M."/>
            <person name="McCann A."/>
            <person name="Guo C."/>
            <person name="Argimon S."/>
            <person name="Zhang W."/>
            <person name="Yang X."/>
            <person name="Jeffery I.B."/>
            <person name="Cooney J.C."/>
            <person name="Kagawa T.F."/>
            <person name="Liu W."/>
            <person name="Song Y."/>
            <person name="Salvetti E."/>
            <person name="Wrobel A."/>
            <person name="Rasinkangas P."/>
            <person name="Parkhill J."/>
            <person name="Rea M.C."/>
            <person name="O'Sullivan O."/>
            <person name="Ritari J."/>
            <person name="Douillard F.P."/>
            <person name="Paul Ross R."/>
            <person name="Yang R."/>
            <person name="Briner A.E."/>
            <person name="Felis G.E."/>
            <person name="de Vos W.M."/>
            <person name="Barrangou R."/>
            <person name="Klaenhammer T.R."/>
            <person name="Caufield P.W."/>
            <person name="Cui Y."/>
            <person name="Zhang H."/>
            <person name="O'Toole P.W."/>
        </authorList>
    </citation>
    <scope>NUCLEOTIDE SEQUENCE [LARGE SCALE GENOMIC DNA]</scope>
    <source>
        <strain evidence="3 4">DSM 20410</strain>
    </source>
</reference>